<feature type="compositionally biased region" description="Gly residues" evidence="5">
    <location>
        <begin position="1"/>
        <end position="10"/>
    </location>
</feature>
<organism evidence="9 10">
    <name type="scientific">Cryobacterium algoricola</name>
    <dbReference type="NCBI Taxonomy" id="1259183"/>
    <lineage>
        <taxon>Bacteria</taxon>
        <taxon>Bacillati</taxon>
        <taxon>Actinomycetota</taxon>
        <taxon>Actinomycetes</taxon>
        <taxon>Micrococcales</taxon>
        <taxon>Microbacteriaceae</taxon>
        <taxon>Cryobacterium</taxon>
    </lineage>
</organism>
<evidence type="ECO:0000256" key="1">
    <source>
        <dbReference type="ARBA" id="ARBA00010641"/>
    </source>
</evidence>
<gene>
    <name evidence="9" type="ORF">E3O44_05155</name>
</gene>
<dbReference type="SUPFAM" id="SSF88946">
    <property type="entry name" value="Sigma2 domain of RNA polymerase sigma factors"/>
    <property type="match status" value="1"/>
</dbReference>
<dbReference type="Gene3D" id="1.25.40.10">
    <property type="entry name" value="Tetratricopeptide repeat domain"/>
    <property type="match status" value="1"/>
</dbReference>
<evidence type="ECO:0000256" key="4">
    <source>
        <dbReference type="ARBA" id="ARBA00023163"/>
    </source>
</evidence>
<evidence type="ECO:0000313" key="10">
    <source>
        <dbReference type="Proteomes" id="UP000297608"/>
    </source>
</evidence>
<dbReference type="Pfam" id="PF04542">
    <property type="entry name" value="Sigma70_r2"/>
    <property type="match status" value="1"/>
</dbReference>
<dbReference type="InterPro" id="IPR046531">
    <property type="entry name" value="DUF6596"/>
</dbReference>
<dbReference type="InterPro" id="IPR013249">
    <property type="entry name" value="RNA_pol_sigma70_r4_t2"/>
</dbReference>
<dbReference type="SUPFAM" id="SSF48452">
    <property type="entry name" value="TPR-like"/>
    <property type="match status" value="1"/>
</dbReference>
<name>A0ABY2IEV6_9MICO</name>
<keyword evidence="3" id="KW-0731">Sigma factor</keyword>
<reference evidence="9 10" key="1">
    <citation type="submission" date="2019-03" db="EMBL/GenBank/DDBJ databases">
        <title>Genomics of glacier-inhabiting Cryobacterium strains.</title>
        <authorList>
            <person name="Liu Q."/>
            <person name="Xin Y.-H."/>
        </authorList>
    </citation>
    <scope>NUCLEOTIDE SEQUENCE [LARGE SCALE GENOMIC DNA]</scope>
    <source>
        <strain evidence="9 10">MDB2-B</strain>
    </source>
</reference>
<dbReference type="Proteomes" id="UP000297608">
    <property type="component" value="Unassembled WGS sequence"/>
</dbReference>
<dbReference type="PANTHER" id="PTHR47756">
    <property type="entry name" value="BLL6612 PROTEIN-RELATED"/>
    <property type="match status" value="1"/>
</dbReference>
<feature type="domain" description="RNA polymerase sigma-70 region 2" evidence="6">
    <location>
        <begin position="57"/>
        <end position="120"/>
    </location>
</feature>
<evidence type="ECO:0000256" key="3">
    <source>
        <dbReference type="ARBA" id="ARBA00023082"/>
    </source>
</evidence>
<dbReference type="InterPro" id="IPR013325">
    <property type="entry name" value="RNA_pol_sigma_r2"/>
</dbReference>
<proteinExistence type="inferred from homology"/>
<protein>
    <submittedName>
        <fullName evidence="9">Sigma-70 family RNA polymerase sigma factor</fullName>
    </submittedName>
</protein>
<dbReference type="InterPro" id="IPR011990">
    <property type="entry name" value="TPR-like_helical_dom_sf"/>
</dbReference>
<dbReference type="SUPFAM" id="SSF88659">
    <property type="entry name" value="Sigma3 and sigma4 domains of RNA polymerase sigma factors"/>
    <property type="match status" value="1"/>
</dbReference>
<dbReference type="Pfam" id="PF08281">
    <property type="entry name" value="Sigma70_r4_2"/>
    <property type="match status" value="1"/>
</dbReference>
<dbReference type="Pfam" id="PF20239">
    <property type="entry name" value="DUF6596"/>
    <property type="match status" value="1"/>
</dbReference>
<keyword evidence="2" id="KW-0805">Transcription regulation</keyword>
<dbReference type="InterPro" id="IPR013324">
    <property type="entry name" value="RNA_pol_sigma_r3/r4-like"/>
</dbReference>
<dbReference type="PANTHER" id="PTHR47756:SF2">
    <property type="entry name" value="BLL6612 PROTEIN"/>
    <property type="match status" value="1"/>
</dbReference>
<keyword evidence="10" id="KW-1185">Reference proteome</keyword>
<evidence type="ECO:0000313" key="9">
    <source>
        <dbReference type="EMBL" id="TFB89013.1"/>
    </source>
</evidence>
<comment type="similarity">
    <text evidence="1">Belongs to the sigma-70 factor family. ECF subfamily.</text>
</comment>
<dbReference type="RefSeq" id="WP_134533212.1">
    <property type="nucleotide sequence ID" value="NZ_SOFG01000007.1"/>
</dbReference>
<evidence type="ECO:0000259" key="6">
    <source>
        <dbReference type="Pfam" id="PF04542"/>
    </source>
</evidence>
<dbReference type="InterPro" id="IPR036388">
    <property type="entry name" value="WH-like_DNA-bd_sf"/>
</dbReference>
<evidence type="ECO:0000259" key="8">
    <source>
        <dbReference type="Pfam" id="PF20239"/>
    </source>
</evidence>
<feature type="domain" description="DUF6596" evidence="8">
    <location>
        <begin position="223"/>
        <end position="335"/>
    </location>
</feature>
<dbReference type="NCBIfam" id="TIGR02937">
    <property type="entry name" value="sigma70-ECF"/>
    <property type="match status" value="1"/>
</dbReference>
<keyword evidence="4" id="KW-0804">Transcription</keyword>
<accession>A0ABY2IEV6</accession>
<feature type="domain" description="RNA polymerase sigma factor 70 region 4 type 2" evidence="7">
    <location>
        <begin position="154"/>
        <end position="205"/>
    </location>
</feature>
<dbReference type="InterPro" id="IPR014284">
    <property type="entry name" value="RNA_pol_sigma-70_dom"/>
</dbReference>
<dbReference type="Gene3D" id="1.10.1740.10">
    <property type="match status" value="1"/>
</dbReference>
<dbReference type="EMBL" id="SOFG01000007">
    <property type="protein sequence ID" value="TFB89013.1"/>
    <property type="molecule type" value="Genomic_DNA"/>
</dbReference>
<dbReference type="InterPro" id="IPR007627">
    <property type="entry name" value="RNA_pol_sigma70_r2"/>
</dbReference>
<evidence type="ECO:0000259" key="7">
    <source>
        <dbReference type="Pfam" id="PF08281"/>
    </source>
</evidence>
<sequence length="462" mass="49130">MTATDAGGGIPEVSRIDVPAGDEPRSAPSHGTIRSAAVAVVAAGTDPGGALAALLRGERRRVLATVIRLTGDLHLAEDAVQDAAVSALETWRRTGVPPNPRAWLTLAAKRRVIDLLRREGARPVKEREAIILAVQRAPDETPPGVVRDDQLRLIFTCCHPALAQEAQVALSLHVLCGLSVAEVARALLVSEATMAKRLTRARRKIADAGIRYRVPDAEELPGRLGAVATTVFLLFTEGYASRSADAPPPVTVPAERAGPPGASVAEEAIRLGRLLVELMPGEPVLEGLLATMLLQHSRLRARFDHAGDIVLLADQDRSLWDTDLAAEGIELAASAIRGSSIRPERFAVTAAIAACHALAADAAATDWNAVLAWYDVLLHLDPSPVVRLNRAAALAESGDPAAALAVVDRIEGLDDYFWFHATRAELLRRLGRDREAGVAAVVAAGLTESAAQRRLLARRHPL</sequence>
<evidence type="ECO:0000256" key="2">
    <source>
        <dbReference type="ARBA" id="ARBA00023015"/>
    </source>
</evidence>
<comment type="caution">
    <text evidence="9">The sequence shown here is derived from an EMBL/GenBank/DDBJ whole genome shotgun (WGS) entry which is preliminary data.</text>
</comment>
<feature type="region of interest" description="Disordered" evidence="5">
    <location>
        <begin position="1"/>
        <end position="30"/>
    </location>
</feature>
<dbReference type="Gene3D" id="1.10.10.10">
    <property type="entry name" value="Winged helix-like DNA-binding domain superfamily/Winged helix DNA-binding domain"/>
    <property type="match status" value="1"/>
</dbReference>
<evidence type="ECO:0000256" key="5">
    <source>
        <dbReference type="SAM" id="MobiDB-lite"/>
    </source>
</evidence>